<dbReference type="AlphaFoldDB" id="A0AAW7AK24"/>
<dbReference type="CDD" id="cd13440">
    <property type="entry name" value="CamS_repeat_2"/>
    <property type="match status" value="1"/>
</dbReference>
<dbReference type="Pfam" id="PF07537">
    <property type="entry name" value="CamS"/>
    <property type="match status" value="1"/>
</dbReference>
<dbReference type="PROSITE" id="PS51257">
    <property type="entry name" value="PROKAR_LIPOPROTEIN"/>
    <property type="match status" value="1"/>
</dbReference>
<protein>
    <submittedName>
        <fullName evidence="2">CamS family sex pheromone protein</fullName>
    </submittedName>
</protein>
<evidence type="ECO:0000256" key="1">
    <source>
        <dbReference type="SAM" id="MobiDB-lite"/>
    </source>
</evidence>
<dbReference type="Proteomes" id="UP001174037">
    <property type="component" value="Unassembled WGS sequence"/>
</dbReference>
<dbReference type="PIRSF" id="PIRSF012509">
    <property type="entry name" value="CamS"/>
    <property type="match status" value="1"/>
</dbReference>
<feature type="compositionally biased region" description="Low complexity" evidence="1">
    <location>
        <begin position="31"/>
        <end position="40"/>
    </location>
</feature>
<dbReference type="InterPro" id="IPR011426">
    <property type="entry name" value="CamS"/>
</dbReference>
<accession>A0AAW7AK24</accession>
<dbReference type="EMBL" id="JARGCK010000008">
    <property type="protein sequence ID" value="MDK9866458.1"/>
    <property type="molecule type" value="Genomic_DNA"/>
</dbReference>
<dbReference type="RefSeq" id="WP_285324019.1">
    <property type="nucleotide sequence ID" value="NZ_JARGCK010000008.1"/>
</dbReference>
<reference evidence="2" key="2">
    <citation type="submission" date="2023-03" db="EMBL/GenBank/DDBJ databases">
        <authorList>
            <person name="Vazquez L."/>
            <person name="Rodriguez J."/>
            <person name="Mayo B."/>
            <person name="Florez A.B."/>
        </authorList>
    </citation>
    <scope>NUCLEOTIDE SEQUENCE</scope>
    <source>
        <strain evidence="2">5A3I</strain>
    </source>
</reference>
<feature type="region of interest" description="Disordered" evidence="1">
    <location>
        <begin position="128"/>
        <end position="162"/>
    </location>
</feature>
<dbReference type="CDD" id="cd13441">
    <property type="entry name" value="CamS_repeat_1"/>
    <property type="match status" value="1"/>
</dbReference>
<dbReference type="Gene3D" id="3.10.570.10">
    <property type="entry name" value="sex pheromone staph- cam373 precursor domain"/>
    <property type="match status" value="1"/>
</dbReference>
<organism evidence="2 3">
    <name type="scientific">Staphylococcus equorum</name>
    <dbReference type="NCBI Taxonomy" id="246432"/>
    <lineage>
        <taxon>Bacteria</taxon>
        <taxon>Bacillati</taxon>
        <taxon>Bacillota</taxon>
        <taxon>Bacilli</taxon>
        <taxon>Bacillales</taxon>
        <taxon>Staphylococcaceae</taxon>
        <taxon>Staphylococcus</taxon>
    </lineage>
</organism>
<comment type="caution">
    <text evidence="2">The sequence shown here is derived from an EMBL/GenBank/DDBJ whole genome shotgun (WGS) entry which is preliminary data.</text>
</comment>
<name>A0AAW7AK24_9STAP</name>
<proteinExistence type="predicted"/>
<evidence type="ECO:0000313" key="2">
    <source>
        <dbReference type="EMBL" id="MDK9866458.1"/>
    </source>
</evidence>
<feature type="region of interest" description="Disordered" evidence="1">
    <location>
        <begin position="21"/>
        <end position="56"/>
    </location>
</feature>
<gene>
    <name evidence="2" type="ORF">P1A27_10940</name>
</gene>
<sequence length="406" mass="46325">MKRKVILFISAVFLLSACGNDDEKSKEQSNENEQQQQQQQDSGSVKDIATDKNVSGDNYRTILPFKESKARGVLQENMANSYNGEDFESGLLDLSKEVFPTEDYLYQDGQYLDKDTINAYLGPKYTKDEIDDMDEDERKEKKANENLGLNPSHNGETDPEKIAENSPAYLSNILEQDFYNSGDTKGEKIKGMTIGLAMNSTYYYQKEKDGETYSKKLDDKEIKKQGKKMSEEILTRLRENKELKDIPIHFAVYKQSGENSIIPGEFIAGTTVEGDKTRINEWKDIQQKTALLPSGEAAELDESLNSDFKQFNDNLQTYFNNFTQAVGTVKFDNKEAKQLSVDVPIDYYGKAETIGITQYVTEQAKKYFDDIDEYEIHIKDGNNPKALISKTKEDKEPQVHIYKNNN</sequence>
<reference evidence="2" key="1">
    <citation type="journal article" date="2023" name="Int. J. Mol. Sci.">
        <title>Antibiotic Resistance/Susceptibility Profiles of Staphylococcus equorum Strains from Cheese, and Genome Analysis for Antibiotic Resistance Genes.</title>
        <authorList>
            <person name="Vazquez L."/>
            <person name="Srednik M.E."/>
            <person name="Rodriguez J."/>
            <person name="Florez A.B."/>
            <person name="Mayo B."/>
        </authorList>
    </citation>
    <scope>NUCLEOTIDE SEQUENCE</scope>
    <source>
        <strain evidence="2">5A3I</strain>
    </source>
</reference>
<evidence type="ECO:0000313" key="3">
    <source>
        <dbReference type="Proteomes" id="UP001174037"/>
    </source>
</evidence>